<proteinExistence type="predicted"/>
<accession>A0A8X6UT66</accession>
<evidence type="ECO:0000313" key="2">
    <source>
        <dbReference type="Proteomes" id="UP000887013"/>
    </source>
</evidence>
<evidence type="ECO:0000313" key="1">
    <source>
        <dbReference type="EMBL" id="GFU45752.1"/>
    </source>
</evidence>
<reference evidence="1" key="1">
    <citation type="submission" date="2020-08" db="EMBL/GenBank/DDBJ databases">
        <title>Multicomponent nature underlies the extraordinary mechanical properties of spider dragline silk.</title>
        <authorList>
            <person name="Kono N."/>
            <person name="Nakamura H."/>
            <person name="Mori M."/>
            <person name="Yoshida Y."/>
            <person name="Ohtoshi R."/>
            <person name="Malay A.D."/>
            <person name="Moran D.A.P."/>
            <person name="Tomita M."/>
            <person name="Numata K."/>
            <person name="Arakawa K."/>
        </authorList>
    </citation>
    <scope>NUCLEOTIDE SEQUENCE</scope>
</reference>
<sequence>MMITALEGRLKYTDDCLQRRRFTMSFLAYKIILDPDRYLSVSMDIYQASPSHELKRSWYGYLRMHETRSTVEYWFQVCNAINQNTVTLKISLLLTFDVLFSENDM</sequence>
<dbReference type="AlphaFoldDB" id="A0A8X6UT66"/>
<organism evidence="1 2">
    <name type="scientific">Nephila pilipes</name>
    <name type="common">Giant wood spider</name>
    <name type="synonym">Nephila maculata</name>
    <dbReference type="NCBI Taxonomy" id="299642"/>
    <lineage>
        <taxon>Eukaryota</taxon>
        <taxon>Metazoa</taxon>
        <taxon>Ecdysozoa</taxon>
        <taxon>Arthropoda</taxon>
        <taxon>Chelicerata</taxon>
        <taxon>Arachnida</taxon>
        <taxon>Araneae</taxon>
        <taxon>Araneomorphae</taxon>
        <taxon>Entelegynae</taxon>
        <taxon>Araneoidea</taxon>
        <taxon>Nephilidae</taxon>
        <taxon>Nephila</taxon>
    </lineage>
</organism>
<gene>
    <name evidence="1" type="ORF">NPIL_8861</name>
</gene>
<name>A0A8X6UT66_NEPPI</name>
<comment type="caution">
    <text evidence="1">The sequence shown here is derived from an EMBL/GenBank/DDBJ whole genome shotgun (WGS) entry which is preliminary data.</text>
</comment>
<protein>
    <submittedName>
        <fullName evidence="1">Uncharacterized protein</fullName>
    </submittedName>
</protein>
<keyword evidence="2" id="KW-1185">Reference proteome</keyword>
<dbReference type="Proteomes" id="UP000887013">
    <property type="component" value="Unassembled WGS sequence"/>
</dbReference>
<dbReference type="EMBL" id="BMAW01086037">
    <property type="protein sequence ID" value="GFU45752.1"/>
    <property type="molecule type" value="Genomic_DNA"/>
</dbReference>